<accession>A0ABX1VC67</accession>
<comment type="catalytic activity">
    <reaction evidence="7">
        <text>shikimate + ATP = 3-phosphoshikimate + ADP + H(+)</text>
        <dbReference type="Rhea" id="RHEA:13121"/>
        <dbReference type="ChEBI" id="CHEBI:15378"/>
        <dbReference type="ChEBI" id="CHEBI:30616"/>
        <dbReference type="ChEBI" id="CHEBI:36208"/>
        <dbReference type="ChEBI" id="CHEBI:145989"/>
        <dbReference type="ChEBI" id="CHEBI:456216"/>
        <dbReference type="EC" id="2.7.1.71"/>
    </reaction>
</comment>
<comment type="cofactor">
    <cofactor evidence="7">
        <name>Mg(2+)</name>
        <dbReference type="ChEBI" id="CHEBI:18420"/>
    </cofactor>
    <text evidence="7">Binds 1 Mg(2+) ion per subunit.</text>
</comment>
<comment type="subunit">
    <text evidence="7">Monomer.</text>
</comment>
<comment type="caution">
    <text evidence="8">The sequence shown here is derived from an EMBL/GenBank/DDBJ whole genome shotgun (WGS) entry which is preliminary data.</text>
</comment>
<keyword evidence="7" id="KW-0460">Magnesium</keyword>
<dbReference type="EC" id="2.7.1.71" evidence="7"/>
<keyword evidence="4 7" id="KW-0418">Kinase</keyword>
<dbReference type="InterPro" id="IPR031322">
    <property type="entry name" value="Shikimate/glucono_kinase"/>
</dbReference>
<evidence type="ECO:0000256" key="6">
    <source>
        <dbReference type="ARBA" id="ARBA00023141"/>
    </source>
</evidence>
<feature type="binding site" evidence="7">
    <location>
        <begin position="22"/>
        <end position="27"/>
    </location>
    <ligand>
        <name>ATP</name>
        <dbReference type="ChEBI" id="CHEBI:30616"/>
    </ligand>
</feature>
<evidence type="ECO:0000256" key="4">
    <source>
        <dbReference type="ARBA" id="ARBA00022777"/>
    </source>
</evidence>
<dbReference type="InterPro" id="IPR027417">
    <property type="entry name" value="P-loop_NTPase"/>
</dbReference>
<evidence type="ECO:0000256" key="1">
    <source>
        <dbReference type="ARBA" id="ARBA00022605"/>
    </source>
</evidence>
<feature type="binding site" evidence="7">
    <location>
        <position position="145"/>
    </location>
    <ligand>
        <name>substrate</name>
    </ligand>
</feature>
<dbReference type="PRINTS" id="PR01100">
    <property type="entry name" value="SHIKIMTKNASE"/>
</dbReference>
<dbReference type="Gene3D" id="3.40.50.300">
    <property type="entry name" value="P-loop containing nucleotide triphosphate hydrolases"/>
    <property type="match status" value="1"/>
</dbReference>
<feature type="binding site" evidence="7">
    <location>
        <position position="90"/>
    </location>
    <ligand>
        <name>substrate</name>
    </ligand>
</feature>
<feature type="binding site" evidence="7">
    <location>
        <position position="44"/>
    </location>
    <ligand>
        <name>substrate</name>
    </ligand>
</feature>
<feature type="binding site" evidence="7">
    <location>
        <position position="26"/>
    </location>
    <ligand>
        <name>Mg(2+)</name>
        <dbReference type="ChEBI" id="CHEBI:18420"/>
    </ligand>
</feature>
<evidence type="ECO:0000313" key="9">
    <source>
        <dbReference type="Proteomes" id="UP000609651"/>
    </source>
</evidence>
<organism evidence="8 9">
    <name type="scientific">Alienimonas chondri</name>
    <dbReference type="NCBI Taxonomy" id="2681879"/>
    <lineage>
        <taxon>Bacteria</taxon>
        <taxon>Pseudomonadati</taxon>
        <taxon>Planctomycetota</taxon>
        <taxon>Planctomycetia</taxon>
        <taxon>Planctomycetales</taxon>
        <taxon>Planctomycetaceae</taxon>
        <taxon>Alienimonas</taxon>
    </lineage>
</organism>
<keyword evidence="6 7" id="KW-0057">Aromatic amino acid biosynthesis</keyword>
<keyword evidence="9" id="KW-1185">Reference proteome</keyword>
<comment type="similarity">
    <text evidence="7">Belongs to the shikimate kinase family.</text>
</comment>
<dbReference type="PANTHER" id="PTHR21087:SF16">
    <property type="entry name" value="SHIKIMATE KINASE 1, CHLOROPLASTIC"/>
    <property type="match status" value="1"/>
</dbReference>
<dbReference type="RefSeq" id="WP_171185985.1">
    <property type="nucleotide sequence ID" value="NZ_WTPX01000046.1"/>
</dbReference>
<reference evidence="8 9" key="1">
    <citation type="journal article" date="2020" name="Syst. Appl. Microbiol.">
        <title>Alienimonas chondri sp. nov., a novel planctomycete isolated from the biofilm of the red alga Chondrus crispus.</title>
        <authorList>
            <person name="Vitorino I."/>
            <person name="Albuquerque L."/>
            <person name="Wiegand S."/>
            <person name="Kallscheuer N."/>
            <person name="da Costa M.S."/>
            <person name="Lobo-da-Cunha A."/>
            <person name="Jogler C."/>
            <person name="Lage O.M."/>
        </authorList>
    </citation>
    <scope>NUCLEOTIDE SEQUENCE [LARGE SCALE GENOMIC DNA]</scope>
    <source>
        <strain evidence="8 9">LzC2</strain>
    </source>
</reference>
<comment type="function">
    <text evidence="7">Catalyzes the specific phosphorylation of the 3-hydroxyl group of shikimic acid using ATP as a cosubstrate.</text>
</comment>
<name>A0ABX1VC67_9PLAN</name>
<keyword evidence="2 7" id="KW-0808">Transferase</keyword>
<feature type="binding site" evidence="7">
    <location>
        <position position="128"/>
    </location>
    <ligand>
        <name>ATP</name>
        <dbReference type="ChEBI" id="CHEBI:30616"/>
    </ligand>
</feature>
<comment type="pathway">
    <text evidence="7">Metabolic intermediate biosynthesis; chorismate biosynthesis; chorismate from D-erythrose 4-phosphate and phosphoenolpyruvate: step 5/7.</text>
</comment>
<keyword evidence="3 7" id="KW-0547">Nucleotide-binding</keyword>
<evidence type="ECO:0000256" key="7">
    <source>
        <dbReference type="HAMAP-Rule" id="MF_00109"/>
    </source>
</evidence>
<keyword evidence="7" id="KW-0479">Metal-binding</keyword>
<dbReference type="InterPro" id="IPR000623">
    <property type="entry name" value="Shikimate_kinase/TSH1"/>
</dbReference>
<feature type="binding site" evidence="7">
    <location>
        <position position="162"/>
    </location>
    <ligand>
        <name>ATP</name>
        <dbReference type="ChEBI" id="CHEBI:30616"/>
    </ligand>
</feature>
<dbReference type="Proteomes" id="UP000609651">
    <property type="component" value="Unassembled WGS sequence"/>
</dbReference>
<sequence>MNDSAPLRRPDRPAVLLIGMPGCGKSTVGKPLAERLNVPFVDPDLLIIAGEGGTVLGDVSENLDREEFLEVETRYNLAVPSEPSVVAPGGSVIYCTPAMERFRTFAVTVWLDVPVEALEPRLGCLKERAVVIAPGATLHDLAAERRPLLEQWADLRIDAADRSPEALVDEIAGRLAE</sequence>
<keyword evidence="1 7" id="KW-0028">Amino-acid biosynthesis</keyword>
<dbReference type="SUPFAM" id="SSF52540">
    <property type="entry name" value="P-loop containing nucleoside triphosphate hydrolases"/>
    <property type="match status" value="1"/>
</dbReference>
<dbReference type="PANTHER" id="PTHR21087">
    <property type="entry name" value="SHIKIMATE KINASE"/>
    <property type="match status" value="1"/>
</dbReference>
<evidence type="ECO:0000256" key="5">
    <source>
        <dbReference type="ARBA" id="ARBA00022840"/>
    </source>
</evidence>
<evidence type="ECO:0000256" key="2">
    <source>
        <dbReference type="ARBA" id="ARBA00022679"/>
    </source>
</evidence>
<evidence type="ECO:0000256" key="3">
    <source>
        <dbReference type="ARBA" id="ARBA00022741"/>
    </source>
</evidence>
<comment type="subcellular location">
    <subcellularLocation>
        <location evidence="7">Cytoplasm</location>
    </subcellularLocation>
</comment>
<dbReference type="CDD" id="cd00464">
    <property type="entry name" value="SK"/>
    <property type="match status" value="1"/>
</dbReference>
<comment type="caution">
    <text evidence="7">Lacks conserved residue(s) required for the propagation of feature annotation.</text>
</comment>
<dbReference type="Pfam" id="PF01202">
    <property type="entry name" value="SKI"/>
    <property type="match status" value="1"/>
</dbReference>
<dbReference type="EMBL" id="WTPX01000046">
    <property type="protein sequence ID" value="NNJ25707.1"/>
    <property type="molecule type" value="Genomic_DNA"/>
</dbReference>
<keyword evidence="5 7" id="KW-0067">ATP-binding</keyword>
<protein>
    <recommendedName>
        <fullName evidence="7">Shikimate kinase</fullName>
        <shortName evidence="7">SK</shortName>
        <ecNumber evidence="7">2.7.1.71</ecNumber>
    </recommendedName>
</protein>
<dbReference type="HAMAP" id="MF_00109">
    <property type="entry name" value="Shikimate_kinase"/>
    <property type="match status" value="1"/>
</dbReference>
<evidence type="ECO:0000313" key="8">
    <source>
        <dbReference type="EMBL" id="NNJ25707.1"/>
    </source>
</evidence>
<gene>
    <name evidence="7 8" type="primary">aroK</name>
    <name evidence="8" type="ORF">LzC2_17800</name>
</gene>
<dbReference type="GO" id="GO:0004765">
    <property type="term" value="F:shikimate kinase activity"/>
    <property type="evidence" value="ECO:0007669"/>
    <property type="project" value="UniProtKB-EC"/>
</dbReference>
<proteinExistence type="inferred from homology"/>
<keyword evidence="7" id="KW-0963">Cytoplasm</keyword>